<accession>A0A7X2TGA5</accession>
<dbReference type="PIRSF" id="PIRSF026671">
    <property type="entry name" value="AA_dipeptidase"/>
    <property type="match status" value="1"/>
</dbReference>
<evidence type="ECO:0000256" key="5">
    <source>
        <dbReference type="ARBA" id="ARBA00022833"/>
    </source>
</evidence>
<comment type="caution">
    <text evidence="11">The sequence shown here is derived from an EMBL/GenBank/DDBJ whole genome shotgun (WGS) entry which is preliminary data.</text>
</comment>
<evidence type="ECO:0000313" key="11">
    <source>
        <dbReference type="EMBL" id="MSS59644.1"/>
    </source>
</evidence>
<keyword evidence="4 9" id="KW-0378">Hydrolase</keyword>
<dbReference type="Proteomes" id="UP000461880">
    <property type="component" value="Unassembled WGS sequence"/>
</dbReference>
<keyword evidence="6 9" id="KW-0224">Dipeptidase</keyword>
<dbReference type="GO" id="GO:0008270">
    <property type="term" value="F:zinc ion binding"/>
    <property type="evidence" value="ECO:0007669"/>
    <property type="project" value="UniProtKB-UniRule"/>
</dbReference>
<dbReference type="GO" id="GO:0071555">
    <property type="term" value="P:cell wall organization"/>
    <property type="evidence" value="ECO:0007669"/>
    <property type="project" value="UniProtKB-KW"/>
</dbReference>
<dbReference type="Pfam" id="PF01427">
    <property type="entry name" value="Peptidase_M15"/>
    <property type="match status" value="1"/>
</dbReference>
<keyword evidence="7 9" id="KW-0482">Metalloprotease</keyword>
<keyword evidence="8 10" id="KW-0961">Cell wall biogenesis/degradation</keyword>
<organism evidence="11 12">
    <name type="scientific">Stecheria intestinalis</name>
    <dbReference type="NCBI Taxonomy" id="2606630"/>
    <lineage>
        <taxon>Bacteria</taxon>
        <taxon>Bacillati</taxon>
        <taxon>Bacillota</taxon>
        <taxon>Erysipelotrichia</taxon>
        <taxon>Erysipelotrichales</taxon>
        <taxon>Erysipelotrichaceae</taxon>
        <taxon>Stecheria</taxon>
    </lineage>
</organism>
<comment type="catalytic activity">
    <reaction evidence="1 9 10">
        <text>D-alanyl-D-alanine + H2O = 2 D-alanine</text>
        <dbReference type="Rhea" id="RHEA:20661"/>
        <dbReference type="ChEBI" id="CHEBI:15377"/>
        <dbReference type="ChEBI" id="CHEBI:57416"/>
        <dbReference type="ChEBI" id="CHEBI:57822"/>
        <dbReference type="EC" id="3.4.13.22"/>
    </reaction>
</comment>
<dbReference type="RefSeq" id="WP_154505880.1">
    <property type="nucleotide sequence ID" value="NZ_VUMN01000041.1"/>
</dbReference>
<feature type="binding site" evidence="9">
    <location>
        <position position="136"/>
    </location>
    <ligand>
        <name>Zn(2+)</name>
        <dbReference type="ChEBI" id="CHEBI:29105"/>
        <note>catalytic</note>
    </ligand>
</feature>
<feature type="active site" description="Proton donor/acceptor" evidence="9">
    <location>
        <position position="202"/>
    </location>
</feature>
<evidence type="ECO:0000256" key="6">
    <source>
        <dbReference type="ARBA" id="ARBA00022997"/>
    </source>
</evidence>
<dbReference type="EC" id="3.4.13.22" evidence="9 10"/>
<dbReference type="SUPFAM" id="SSF55166">
    <property type="entry name" value="Hedgehog/DD-peptidase"/>
    <property type="match status" value="1"/>
</dbReference>
<dbReference type="Gene3D" id="3.30.1380.10">
    <property type="match status" value="1"/>
</dbReference>
<evidence type="ECO:0000256" key="4">
    <source>
        <dbReference type="ARBA" id="ARBA00022801"/>
    </source>
</evidence>
<proteinExistence type="inferred from homology"/>
<evidence type="ECO:0000256" key="10">
    <source>
        <dbReference type="PIRNR" id="PIRNR026671"/>
    </source>
</evidence>
<dbReference type="PANTHER" id="PTHR43126">
    <property type="entry name" value="D-ALANYL-D-ALANINE DIPEPTIDASE"/>
    <property type="match status" value="1"/>
</dbReference>
<keyword evidence="2 9" id="KW-0645">Protease</keyword>
<evidence type="ECO:0000256" key="8">
    <source>
        <dbReference type="ARBA" id="ARBA00023316"/>
    </source>
</evidence>
<sequence length="232" mass="27580">MREFIREPVPSVRIPDQETEPQFISEPLVPVLETERIRIRMKYPLLGMKQAEERCMLRMSVYEMLQKASESLESGFSLVIWDAWRPFELQKELFTAYSADIIRDFHLENLPEKERTEFISQFVADPLKNRRFPPAHTTGGAIDLTMAEDEKELDFGTDFDAFSEKTNTDWFELHDEDTKIRNRRRMLYHVMTQAGFTNLPSEWWHYEYGDRNWSRLTGRPALYEGIWTLGEE</sequence>
<dbReference type="GO" id="GO:0160237">
    <property type="term" value="F:D-Ala-D-Ala dipeptidase activity"/>
    <property type="evidence" value="ECO:0007669"/>
    <property type="project" value="UniProtKB-EC"/>
</dbReference>
<keyword evidence="5 9" id="KW-0862">Zinc</keyword>
<evidence type="ECO:0000256" key="7">
    <source>
        <dbReference type="ARBA" id="ARBA00023049"/>
    </source>
</evidence>
<dbReference type="HAMAP" id="MF_01924">
    <property type="entry name" value="A_A_dipeptidase"/>
    <property type="match status" value="1"/>
</dbReference>
<evidence type="ECO:0000256" key="3">
    <source>
        <dbReference type="ARBA" id="ARBA00022723"/>
    </source>
</evidence>
<evidence type="ECO:0000256" key="2">
    <source>
        <dbReference type="ARBA" id="ARBA00022670"/>
    </source>
</evidence>
<feature type="binding site" evidence="9">
    <location>
        <position position="143"/>
    </location>
    <ligand>
        <name>Zn(2+)</name>
        <dbReference type="ChEBI" id="CHEBI:29105"/>
        <note>catalytic</note>
    </ligand>
</feature>
<reference evidence="11 12" key="1">
    <citation type="submission" date="2019-08" db="EMBL/GenBank/DDBJ databases">
        <title>In-depth cultivation of the pig gut microbiome towards novel bacterial diversity and tailored functional studies.</title>
        <authorList>
            <person name="Wylensek D."/>
            <person name="Hitch T.C.A."/>
            <person name="Clavel T."/>
        </authorList>
    </citation>
    <scope>NUCLEOTIDE SEQUENCE [LARGE SCALE GENOMIC DNA]</scope>
    <source>
        <strain evidence="11 12">Oil+RF-744-GAM-WT-6</strain>
    </source>
</reference>
<name>A0A7X2TGA5_9FIRM</name>
<dbReference type="InterPro" id="IPR009045">
    <property type="entry name" value="Zn_M74/Hedgehog-like"/>
</dbReference>
<dbReference type="GO" id="GO:0006508">
    <property type="term" value="P:proteolysis"/>
    <property type="evidence" value="ECO:0007669"/>
    <property type="project" value="UniProtKB-KW"/>
</dbReference>
<feature type="site" description="Transition state stabilizer" evidence="9">
    <location>
        <position position="85"/>
    </location>
</feature>
<dbReference type="AlphaFoldDB" id="A0A7X2TGA5"/>
<dbReference type="CDD" id="cd14843">
    <property type="entry name" value="D-Ala-D-Ala_dipeptidase_like"/>
    <property type="match status" value="1"/>
</dbReference>
<protein>
    <recommendedName>
        <fullName evidence="9 10">D-alanyl-D-alanine dipeptidase</fullName>
        <shortName evidence="9 10">D-Ala-D-Ala dipeptidase</shortName>
        <ecNumber evidence="9 10">3.4.13.22</ecNumber>
    </recommendedName>
</protein>
<gene>
    <name evidence="11" type="ORF">FYJ51_12145</name>
</gene>
<dbReference type="InterPro" id="IPR000755">
    <property type="entry name" value="A_A_dipeptidase"/>
</dbReference>
<evidence type="ECO:0000256" key="9">
    <source>
        <dbReference type="HAMAP-Rule" id="MF_01924"/>
    </source>
</evidence>
<comment type="cofactor">
    <cofactor evidence="9">
        <name>Zn(2+)</name>
        <dbReference type="ChEBI" id="CHEBI:29105"/>
    </cofactor>
    <text evidence="9">Binds 1 zinc ion per subunit.</text>
</comment>
<evidence type="ECO:0000313" key="12">
    <source>
        <dbReference type="Proteomes" id="UP000461880"/>
    </source>
</evidence>
<comment type="similarity">
    <text evidence="9 10">Belongs to the peptidase M15D family.</text>
</comment>
<evidence type="ECO:0000256" key="1">
    <source>
        <dbReference type="ARBA" id="ARBA00001362"/>
    </source>
</evidence>
<feature type="binding site" evidence="9">
    <location>
        <position position="205"/>
    </location>
    <ligand>
        <name>Zn(2+)</name>
        <dbReference type="ChEBI" id="CHEBI:29105"/>
        <note>catalytic</note>
    </ligand>
</feature>
<keyword evidence="3 9" id="KW-0479">Metal-binding</keyword>
<keyword evidence="12" id="KW-1185">Reference proteome</keyword>
<dbReference type="EMBL" id="VUMN01000041">
    <property type="protein sequence ID" value="MSS59644.1"/>
    <property type="molecule type" value="Genomic_DNA"/>
</dbReference>
<comment type="function">
    <text evidence="9 10">Catalyzes hydrolysis of the D-alanyl-D-alanine dipeptide.</text>
</comment>
<dbReference type="GO" id="GO:0008237">
    <property type="term" value="F:metallopeptidase activity"/>
    <property type="evidence" value="ECO:0007669"/>
    <property type="project" value="UniProtKB-KW"/>
</dbReference>